<comment type="similarity">
    <text evidence="2">Belongs to the bacterial solute-binding protein 1 family.</text>
</comment>
<dbReference type="RefSeq" id="WP_073427395.1">
    <property type="nucleotide sequence ID" value="NZ_CADFGY010000001.1"/>
</dbReference>
<dbReference type="PANTHER" id="PTHR43649">
    <property type="entry name" value="ARABINOSE-BINDING PROTEIN-RELATED"/>
    <property type="match status" value="1"/>
</dbReference>
<dbReference type="AlphaFoldDB" id="A0A1M6KCB7"/>
<dbReference type="InterPro" id="IPR050490">
    <property type="entry name" value="Bact_solute-bd_prot1"/>
</dbReference>
<dbReference type="Gene3D" id="3.40.190.10">
    <property type="entry name" value="Periplasmic binding protein-like II"/>
    <property type="match status" value="2"/>
</dbReference>
<dbReference type="STRING" id="169427.SAMN05192548_1003171"/>
<comment type="subcellular location">
    <subcellularLocation>
        <location evidence="1">Periplasm</location>
    </subcellularLocation>
</comment>
<dbReference type="SUPFAM" id="SSF53850">
    <property type="entry name" value="Periplasmic binding protein-like II"/>
    <property type="match status" value="1"/>
</dbReference>
<evidence type="ECO:0000256" key="3">
    <source>
        <dbReference type="ARBA" id="ARBA00022448"/>
    </source>
</evidence>
<protein>
    <submittedName>
        <fullName evidence="5">Carbohydrate ABC transporter substrate-binding protein, CUT1 family</fullName>
    </submittedName>
</protein>
<dbReference type="Pfam" id="PF01547">
    <property type="entry name" value="SBP_bac_1"/>
    <property type="match status" value="1"/>
</dbReference>
<dbReference type="EMBL" id="FRAB01000003">
    <property type="protein sequence ID" value="SHJ56591.1"/>
    <property type="molecule type" value="Genomic_DNA"/>
</dbReference>
<sequence length="446" mass="49082">MQRREFVKLAGLSVFAAGLPISSSHAQDRFAKYKGTSLVLSIPSHPHYEAMIRLLPQFTALTGIKVELDKMQMLRMRDKQLLEMSKPQGDYDLISYIATWKTEYVNKNLLRELAPFFKNPQLSDAGYDMADMVPAYVENIGLVGGEKGYLSGPGARLYGVPYGAETSILAYRRDVFSQYDLKVPQTYDELHKLLYVIKDKARIGALTSRGQAGHQCLQAWLLHLNPLGGKVFDYNSGVFSPVFNDDNGVKALRFLQDVVQTGPVGIPSYGQGEMMTAFLEGQAAMYLDATAIFGPVRDKTRSRISDKVGYAVHPKGSRYSSEAGGLGLAIPRNSRNAEAAFLLLQWLTSKEQDKAVCRAGGSPSRVSTIADPAMTRQFPEFAVLREQIKYIDPDWRPMIPVWDAIVDQALGVGISNALIGASSPAAALNGEIAKVLEIMRSAGYKV</sequence>
<keyword evidence="3" id="KW-0813">Transport</keyword>
<evidence type="ECO:0000313" key="6">
    <source>
        <dbReference type="Proteomes" id="UP000184395"/>
    </source>
</evidence>
<organism evidence="5 6">
    <name type="scientific">Paraburkholderia terricola</name>
    <dbReference type="NCBI Taxonomy" id="169427"/>
    <lineage>
        <taxon>Bacteria</taxon>
        <taxon>Pseudomonadati</taxon>
        <taxon>Pseudomonadota</taxon>
        <taxon>Betaproteobacteria</taxon>
        <taxon>Burkholderiales</taxon>
        <taxon>Burkholderiaceae</taxon>
        <taxon>Paraburkholderia</taxon>
    </lineage>
</organism>
<dbReference type="OrthoDB" id="8858741at2"/>
<evidence type="ECO:0000256" key="4">
    <source>
        <dbReference type="ARBA" id="ARBA00022729"/>
    </source>
</evidence>
<proteinExistence type="inferred from homology"/>
<evidence type="ECO:0000256" key="2">
    <source>
        <dbReference type="ARBA" id="ARBA00008520"/>
    </source>
</evidence>
<keyword evidence="4" id="KW-0732">Signal</keyword>
<gene>
    <name evidence="5" type="ORF">SAMN05192548_1003171</name>
</gene>
<dbReference type="Proteomes" id="UP000184395">
    <property type="component" value="Unassembled WGS sequence"/>
</dbReference>
<evidence type="ECO:0000256" key="1">
    <source>
        <dbReference type="ARBA" id="ARBA00004418"/>
    </source>
</evidence>
<dbReference type="GO" id="GO:0042597">
    <property type="term" value="C:periplasmic space"/>
    <property type="evidence" value="ECO:0007669"/>
    <property type="project" value="UniProtKB-SubCell"/>
</dbReference>
<name>A0A1M6KCB7_9BURK</name>
<dbReference type="PANTHER" id="PTHR43649:SF34">
    <property type="entry name" value="ABC TRANSPORTER PERIPLASMIC-BINDING PROTEIN YCJN-RELATED"/>
    <property type="match status" value="1"/>
</dbReference>
<evidence type="ECO:0000313" key="5">
    <source>
        <dbReference type="EMBL" id="SHJ56591.1"/>
    </source>
</evidence>
<dbReference type="InterPro" id="IPR006059">
    <property type="entry name" value="SBP"/>
</dbReference>
<reference evidence="5 6" key="1">
    <citation type="submission" date="2016-11" db="EMBL/GenBank/DDBJ databases">
        <authorList>
            <person name="Jaros S."/>
            <person name="Januszkiewicz K."/>
            <person name="Wedrychowicz H."/>
        </authorList>
    </citation>
    <scope>NUCLEOTIDE SEQUENCE [LARGE SCALE GENOMIC DNA]</scope>
    <source>
        <strain evidence="5 6">LMG 20594</strain>
    </source>
</reference>
<accession>A0A1M6KCB7</accession>